<dbReference type="Gene3D" id="3.80.30.20">
    <property type="entry name" value="tm_1862 like domain"/>
    <property type="match status" value="1"/>
</dbReference>
<gene>
    <name evidence="8" type="ORF">SCARUB_00330</name>
</gene>
<dbReference type="EMBL" id="MAYW01000004">
    <property type="protein sequence ID" value="ODS34595.1"/>
    <property type="molecule type" value="Genomic_DNA"/>
</dbReference>
<dbReference type="InterPro" id="IPR051198">
    <property type="entry name" value="BchE-like"/>
</dbReference>
<dbReference type="InterPro" id="IPR034466">
    <property type="entry name" value="Methyltransferase_Class_B"/>
</dbReference>
<dbReference type="Pfam" id="PF02310">
    <property type="entry name" value="B12-binding"/>
    <property type="match status" value="1"/>
</dbReference>
<dbReference type="GO" id="GO:0031419">
    <property type="term" value="F:cobalamin binding"/>
    <property type="evidence" value="ECO:0007669"/>
    <property type="project" value="InterPro"/>
</dbReference>
<dbReference type="SFLD" id="SFLDG01123">
    <property type="entry name" value="methyltransferase_(Class_B)"/>
    <property type="match status" value="1"/>
</dbReference>
<dbReference type="AlphaFoldDB" id="A0A1E3XG35"/>
<dbReference type="SUPFAM" id="SSF102114">
    <property type="entry name" value="Radical SAM enzymes"/>
    <property type="match status" value="1"/>
</dbReference>
<protein>
    <submittedName>
        <fullName evidence="8">Fe-S oxidoreductase</fullName>
    </submittedName>
</protein>
<comment type="cofactor">
    <cofactor evidence="1">
        <name>[4Fe-4S] cluster</name>
        <dbReference type="ChEBI" id="CHEBI:49883"/>
    </cofactor>
</comment>
<reference evidence="8 9" key="1">
    <citation type="submission" date="2016-07" db="EMBL/GenBank/DDBJ databases">
        <title>Draft genome of Scalindua rubra, obtained from a brine-seawater interface in the Red Sea, sheds light on salt adaptation in anammox bacteria.</title>
        <authorList>
            <person name="Speth D.R."/>
            <person name="Lagkouvardos I."/>
            <person name="Wang Y."/>
            <person name="Qian P.-Y."/>
            <person name="Dutilh B.E."/>
            <person name="Jetten M.S."/>
        </authorList>
    </citation>
    <scope>NUCLEOTIDE SEQUENCE [LARGE SCALE GENOMIC DNA]</scope>
    <source>
        <strain evidence="8">BSI-1</strain>
    </source>
</reference>
<dbReference type="InterPro" id="IPR007197">
    <property type="entry name" value="rSAM"/>
</dbReference>
<comment type="caution">
    <text evidence="8">The sequence shown here is derived from an EMBL/GenBank/DDBJ whole genome shotgun (WGS) entry which is preliminary data.</text>
</comment>
<organism evidence="8 9">
    <name type="scientific">Candidatus Scalindua rubra</name>
    <dbReference type="NCBI Taxonomy" id="1872076"/>
    <lineage>
        <taxon>Bacteria</taxon>
        <taxon>Pseudomonadati</taxon>
        <taxon>Planctomycetota</taxon>
        <taxon>Candidatus Brocadiia</taxon>
        <taxon>Candidatus Brocadiales</taxon>
        <taxon>Candidatus Scalinduaceae</taxon>
        <taxon>Candidatus Scalindua</taxon>
    </lineage>
</organism>
<dbReference type="SFLD" id="SFLDS00029">
    <property type="entry name" value="Radical_SAM"/>
    <property type="match status" value="1"/>
</dbReference>
<evidence type="ECO:0000259" key="7">
    <source>
        <dbReference type="PROSITE" id="PS51332"/>
    </source>
</evidence>
<keyword evidence="4" id="KW-0479">Metal-binding</keyword>
<dbReference type="PANTHER" id="PTHR43409:SF7">
    <property type="entry name" value="BLL1977 PROTEIN"/>
    <property type="match status" value="1"/>
</dbReference>
<evidence type="ECO:0000313" key="8">
    <source>
        <dbReference type="EMBL" id="ODS34595.1"/>
    </source>
</evidence>
<name>A0A1E3XG35_9BACT</name>
<proteinExistence type="predicted"/>
<dbReference type="InterPro" id="IPR058240">
    <property type="entry name" value="rSAM_sf"/>
</dbReference>
<dbReference type="InterPro" id="IPR006158">
    <property type="entry name" value="Cobalamin-bd"/>
</dbReference>
<sequence>MTQVNLHKSVLLVKPNYPGHYKGVIYAGIGYIAEILEQNGISYKMIDMEFGYKMKQVLQHIKLNDISLVGVSMMTFKFKDTYQIITAIKSAYPEIKTVVGGPHVSTMREEVLQVCNAIDYGVIYEGEMTMLELCQGKPQEEIKGLIYRNGEEIIYTGDRVLESNLDGFPFPKYRKFELDKYSGAIPLVSSRGCPYNCIYCHVKNVMGRDVRLRSVTNFVDEIEYWCLRGRKRQGIADDNFTFYRNHVIEICEEISSRNLTGLNLILGNGVRADRVDR</sequence>
<keyword evidence="6" id="KW-0411">Iron-sulfur</keyword>
<accession>A0A1E3XG35</accession>
<dbReference type="InterPro" id="IPR036724">
    <property type="entry name" value="Cobalamin-bd_sf"/>
</dbReference>
<dbReference type="InterPro" id="IPR023404">
    <property type="entry name" value="rSAM_horseshoe"/>
</dbReference>
<dbReference type="GO" id="GO:0046872">
    <property type="term" value="F:metal ion binding"/>
    <property type="evidence" value="ECO:0007669"/>
    <property type="project" value="UniProtKB-KW"/>
</dbReference>
<dbReference type="Proteomes" id="UP000094056">
    <property type="component" value="Unassembled WGS sequence"/>
</dbReference>
<keyword evidence="5" id="KW-0408">Iron</keyword>
<evidence type="ECO:0000256" key="5">
    <source>
        <dbReference type="ARBA" id="ARBA00023004"/>
    </source>
</evidence>
<dbReference type="SUPFAM" id="SSF52242">
    <property type="entry name" value="Cobalamin (vitamin B12)-binding domain"/>
    <property type="match status" value="1"/>
</dbReference>
<dbReference type="PROSITE" id="PS51332">
    <property type="entry name" value="B12_BINDING"/>
    <property type="match status" value="1"/>
</dbReference>
<evidence type="ECO:0000256" key="1">
    <source>
        <dbReference type="ARBA" id="ARBA00001966"/>
    </source>
</evidence>
<dbReference type="GO" id="GO:0051539">
    <property type="term" value="F:4 iron, 4 sulfur cluster binding"/>
    <property type="evidence" value="ECO:0007669"/>
    <property type="project" value="UniProtKB-KW"/>
</dbReference>
<keyword evidence="2" id="KW-0808">Transferase</keyword>
<evidence type="ECO:0000256" key="2">
    <source>
        <dbReference type="ARBA" id="ARBA00022679"/>
    </source>
</evidence>
<evidence type="ECO:0000313" key="9">
    <source>
        <dbReference type="Proteomes" id="UP000094056"/>
    </source>
</evidence>
<evidence type="ECO:0000256" key="3">
    <source>
        <dbReference type="ARBA" id="ARBA00022691"/>
    </source>
</evidence>
<dbReference type="Gene3D" id="3.40.50.280">
    <property type="entry name" value="Cobalamin-binding domain"/>
    <property type="match status" value="1"/>
</dbReference>
<evidence type="ECO:0000256" key="4">
    <source>
        <dbReference type="ARBA" id="ARBA00022723"/>
    </source>
</evidence>
<dbReference type="PANTHER" id="PTHR43409">
    <property type="entry name" value="ANAEROBIC MAGNESIUM-PROTOPORPHYRIN IX MONOMETHYL ESTER CYCLASE-RELATED"/>
    <property type="match status" value="1"/>
</dbReference>
<feature type="domain" description="B12-binding" evidence="7">
    <location>
        <begin position="7"/>
        <end position="144"/>
    </location>
</feature>
<dbReference type="CDD" id="cd02068">
    <property type="entry name" value="radical_SAM_B12_BD"/>
    <property type="match status" value="1"/>
</dbReference>
<keyword evidence="3" id="KW-0949">S-adenosyl-L-methionine</keyword>
<evidence type="ECO:0000256" key="6">
    <source>
        <dbReference type="ARBA" id="ARBA00023014"/>
    </source>
</evidence>
<dbReference type="SFLD" id="SFLDG01082">
    <property type="entry name" value="B12-binding_domain_containing"/>
    <property type="match status" value="1"/>
</dbReference>